<dbReference type="Gene3D" id="3.40.50.10710">
    <property type="entry name" value="Metallo-hydrolase/oxidoreductase"/>
    <property type="match status" value="1"/>
</dbReference>
<keyword evidence="3 8" id="KW-0378">Hydrolase</keyword>
<dbReference type="SMART" id="SM00849">
    <property type="entry name" value="Lactamase_B"/>
    <property type="match status" value="1"/>
</dbReference>
<proteinExistence type="predicted"/>
<evidence type="ECO:0000256" key="5">
    <source>
        <dbReference type="ARBA" id="ARBA00022839"/>
    </source>
</evidence>
<accession>A0A916QKV5</accession>
<evidence type="ECO:0000313" key="8">
    <source>
        <dbReference type="EMBL" id="GFZ81087.1"/>
    </source>
</evidence>
<dbReference type="CDD" id="cd07714">
    <property type="entry name" value="RNaseJ_MBL-fold"/>
    <property type="match status" value="1"/>
</dbReference>
<dbReference type="Proteomes" id="UP000627715">
    <property type="component" value="Unassembled WGS sequence"/>
</dbReference>
<protein>
    <submittedName>
        <fullName evidence="8">MBL fold hydrolase</fullName>
    </submittedName>
</protein>
<dbReference type="Pfam" id="PF22505">
    <property type="entry name" value="RNase_J_b_CASP"/>
    <property type="match status" value="1"/>
</dbReference>
<dbReference type="PANTHER" id="PTHR43694:SF1">
    <property type="entry name" value="RIBONUCLEASE J"/>
    <property type="match status" value="1"/>
</dbReference>
<evidence type="ECO:0000256" key="2">
    <source>
        <dbReference type="ARBA" id="ARBA00022723"/>
    </source>
</evidence>
<evidence type="ECO:0000256" key="4">
    <source>
        <dbReference type="ARBA" id="ARBA00022833"/>
    </source>
</evidence>
<dbReference type="Pfam" id="PF00753">
    <property type="entry name" value="Lactamase_B"/>
    <property type="match status" value="1"/>
</dbReference>
<dbReference type="InterPro" id="IPR042173">
    <property type="entry name" value="RNase_J_2"/>
</dbReference>
<organism evidence="8 9">
    <name type="scientific">Pseudohongiella nitratireducens</name>
    <dbReference type="NCBI Taxonomy" id="1768907"/>
    <lineage>
        <taxon>Bacteria</taxon>
        <taxon>Pseudomonadati</taxon>
        <taxon>Pseudomonadota</taxon>
        <taxon>Gammaproteobacteria</taxon>
        <taxon>Pseudomonadales</taxon>
        <taxon>Pseudohongiellaceae</taxon>
        <taxon>Pseudohongiella</taxon>
    </lineage>
</organism>
<comment type="caution">
    <text evidence="8">The sequence shown here is derived from an EMBL/GenBank/DDBJ whole genome shotgun (WGS) entry which is preliminary data.</text>
</comment>
<dbReference type="InterPro" id="IPR036866">
    <property type="entry name" value="RibonucZ/Hydroxyglut_hydro"/>
</dbReference>
<dbReference type="InterPro" id="IPR055132">
    <property type="entry name" value="RNase_J_b_CASP"/>
</dbReference>
<feature type="domain" description="Metallo-beta-lactamase" evidence="7">
    <location>
        <begin position="22"/>
        <end position="204"/>
    </location>
</feature>
<evidence type="ECO:0000313" key="9">
    <source>
        <dbReference type="Proteomes" id="UP000627715"/>
    </source>
</evidence>
<dbReference type="SUPFAM" id="SSF56281">
    <property type="entry name" value="Metallo-hydrolase/oxidoreductase"/>
    <property type="match status" value="1"/>
</dbReference>
<dbReference type="Gene3D" id="3.60.15.10">
    <property type="entry name" value="Ribonuclease Z/Hydroxyacylglutathione hydrolase-like"/>
    <property type="match status" value="1"/>
</dbReference>
<dbReference type="Pfam" id="PF07521">
    <property type="entry name" value="RMMBL"/>
    <property type="match status" value="1"/>
</dbReference>
<evidence type="ECO:0000256" key="1">
    <source>
        <dbReference type="ARBA" id="ARBA00022722"/>
    </source>
</evidence>
<reference evidence="8" key="2">
    <citation type="submission" date="2020-09" db="EMBL/GenBank/DDBJ databases">
        <authorList>
            <person name="Sun Q."/>
            <person name="Zhou Y."/>
        </authorList>
    </citation>
    <scope>NUCLEOTIDE SEQUENCE</scope>
    <source>
        <strain evidence="8">CGMCC 1.15425</strain>
    </source>
</reference>
<dbReference type="GO" id="GO:0003723">
    <property type="term" value="F:RNA binding"/>
    <property type="evidence" value="ECO:0007669"/>
    <property type="project" value="UniProtKB-KW"/>
</dbReference>
<sequence length="453" mass="49460">MSLNPGTKDLWFIPLGGCGEIGMNLNLYGHAGQWLMVDCGVTFEKMSNGLNRVEMPDPLFISNRSEQLCGLIATHAHEDHIGAIAHLWPQLRCPIYTTPFTAQVLLRKLRQKGIDAPVHIVSTTDRVSIGPFDIRWIPITHSTPETCALLIETEAGRVLHTADWKLDAAPIVGPAIDHNDFLNAGKQGIDAIVCDSTNAPQSGHSVSEGELFEGLLKTVQEAKGRVVVACFASNVARLQTLANVAHVSGRYLGMLGRSLVNMASCARAAGYLDQYFRPESPRDIGYLPAADVLLLATGSQGEPRAALQCLALDTHPDISLEPGDTVIFSAKTIPGNETDVERLVSQLEARQIRVVQADQSDRALHASGHPYADELQQMYQWVLPRTAIPVHGESWHMKCNARIAKASDVPFTLEGLNGDCFDIVNSRVKRSAVPVGRLWFNEDKQTLNKVVAC</sequence>
<name>A0A916QKV5_9GAMM</name>
<keyword evidence="5" id="KW-0269">Exonuclease</keyword>
<evidence type="ECO:0000256" key="3">
    <source>
        <dbReference type="ARBA" id="ARBA00022801"/>
    </source>
</evidence>
<dbReference type="AlphaFoldDB" id="A0A916QKV5"/>
<keyword evidence="4" id="KW-0862">Zinc</keyword>
<evidence type="ECO:0000259" key="7">
    <source>
        <dbReference type="SMART" id="SM00849"/>
    </source>
</evidence>
<dbReference type="InterPro" id="IPR011108">
    <property type="entry name" value="RMMBL"/>
</dbReference>
<dbReference type="InterPro" id="IPR001279">
    <property type="entry name" value="Metallo-B-lactamas"/>
</dbReference>
<dbReference type="GO" id="GO:0004527">
    <property type="term" value="F:exonuclease activity"/>
    <property type="evidence" value="ECO:0007669"/>
    <property type="project" value="UniProtKB-KW"/>
</dbReference>
<dbReference type="GO" id="GO:0046872">
    <property type="term" value="F:metal ion binding"/>
    <property type="evidence" value="ECO:0007669"/>
    <property type="project" value="UniProtKB-KW"/>
</dbReference>
<keyword evidence="2" id="KW-0479">Metal-binding</keyword>
<gene>
    <name evidence="8" type="ORF">GCM10011403_25300</name>
</gene>
<keyword evidence="6" id="KW-0694">RNA-binding</keyword>
<dbReference type="RefSeq" id="WP_229694679.1">
    <property type="nucleotide sequence ID" value="NZ_BMIY01000011.1"/>
</dbReference>
<dbReference type="PANTHER" id="PTHR43694">
    <property type="entry name" value="RIBONUCLEASE J"/>
    <property type="match status" value="1"/>
</dbReference>
<keyword evidence="1" id="KW-0540">Nuclease</keyword>
<reference evidence="8" key="1">
    <citation type="journal article" date="2014" name="Int. J. Syst. Evol. Microbiol.">
        <title>Complete genome sequence of Corynebacterium casei LMG S-19264T (=DSM 44701T), isolated from a smear-ripened cheese.</title>
        <authorList>
            <consortium name="US DOE Joint Genome Institute (JGI-PGF)"/>
            <person name="Walter F."/>
            <person name="Albersmeier A."/>
            <person name="Kalinowski J."/>
            <person name="Ruckert C."/>
        </authorList>
    </citation>
    <scope>NUCLEOTIDE SEQUENCE</scope>
    <source>
        <strain evidence="8">CGMCC 1.15425</strain>
    </source>
</reference>
<dbReference type="EMBL" id="BMIY01000011">
    <property type="protein sequence ID" value="GFZ81087.1"/>
    <property type="molecule type" value="Genomic_DNA"/>
</dbReference>
<keyword evidence="9" id="KW-1185">Reference proteome</keyword>
<evidence type="ECO:0000256" key="6">
    <source>
        <dbReference type="ARBA" id="ARBA00022884"/>
    </source>
</evidence>